<feature type="transmembrane region" description="Helical" evidence="6">
    <location>
        <begin position="189"/>
        <end position="207"/>
    </location>
</feature>
<keyword evidence="3 6" id="KW-0812">Transmembrane</keyword>
<dbReference type="RefSeq" id="WP_132017042.1">
    <property type="nucleotide sequence ID" value="NZ_SLUN01000045.1"/>
</dbReference>
<comment type="subcellular location">
    <subcellularLocation>
        <location evidence="1">Membrane</location>
        <topology evidence="1">Multi-pass membrane protein</topology>
    </subcellularLocation>
</comment>
<feature type="transmembrane region" description="Helical" evidence="6">
    <location>
        <begin position="12"/>
        <end position="34"/>
    </location>
</feature>
<dbReference type="Pfam" id="PF00892">
    <property type="entry name" value="EamA"/>
    <property type="match status" value="2"/>
</dbReference>
<dbReference type="PANTHER" id="PTHR32322:SF2">
    <property type="entry name" value="EAMA DOMAIN-CONTAINING PROTEIN"/>
    <property type="match status" value="1"/>
</dbReference>
<sequence length="309" mass="33089">MFRFDGGGGECYAVAAALLWGLNYVVVKLVLAGVSEGQFLLLRFTLSLAALVIWLRWTGEDLRFRKEHGTAILILGLLGVGCYNILWTYGIHRTTAANAALLISTSPIFTGLYSAIRGEERLTSLNWAGILAAFGGIFLIIHGGASGGGLQMNAAYLWGDLLVLAGALLFSLYGILAKPLLNHYSPVKLTTLAMGFSLILLIPFSLYQSPIPTWSALSLRGGLAMAYIVLCGTVAAFSFWYHGIQKSNPIRTIIFHYLVPVTSMLLSPLLLGERPGRHLCGGAALVLAGLLASGRRKRALAAPPADRSA</sequence>
<evidence type="ECO:0000256" key="5">
    <source>
        <dbReference type="ARBA" id="ARBA00023136"/>
    </source>
</evidence>
<dbReference type="Proteomes" id="UP000295008">
    <property type="component" value="Unassembled WGS sequence"/>
</dbReference>
<dbReference type="InterPro" id="IPR050638">
    <property type="entry name" value="AA-Vitamin_Transporters"/>
</dbReference>
<evidence type="ECO:0000256" key="6">
    <source>
        <dbReference type="SAM" id="Phobius"/>
    </source>
</evidence>
<feature type="transmembrane region" description="Helical" evidence="6">
    <location>
        <begin position="69"/>
        <end position="89"/>
    </location>
</feature>
<evidence type="ECO:0000256" key="2">
    <source>
        <dbReference type="ARBA" id="ARBA00007362"/>
    </source>
</evidence>
<evidence type="ECO:0000256" key="4">
    <source>
        <dbReference type="ARBA" id="ARBA00022989"/>
    </source>
</evidence>
<proteinExistence type="inferred from homology"/>
<dbReference type="SUPFAM" id="SSF103481">
    <property type="entry name" value="Multidrug resistance efflux transporter EmrE"/>
    <property type="match status" value="2"/>
</dbReference>
<reference evidence="8 9" key="1">
    <citation type="submission" date="2019-03" db="EMBL/GenBank/DDBJ databases">
        <title>Genomic Encyclopedia of Type Strains, Phase IV (KMG-IV): sequencing the most valuable type-strain genomes for metagenomic binning, comparative biology and taxonomic classification.</title>
        <authorList>
            <person name="Goeker M."/>
        </authorList>
    </citation>
    <scope>NUCLEOTIDE SEQUENCE [LARGE SCALE GENOMIC DNA]</scope>
    <source>
        <strain evidence="8 9">LX-B</strain>
    </source>
</reference>
<evidence type="ECO:0000256" key="3">
    <source>
        <dbReference type="ARBA" id="ARBA00022692"/>
    </source>
</evidence>
<comment type="similarity">
    <text evidence="2">Belongs to the EamA transporter family.</text>
</comment>
<feature type="domain" description="EamA" evidence="7">
    <location>
        <begin position="9"/>
        <end position="141"/>
    </location>
</feature>
<feature type="transmembrane region" description="Helical" evidence="6">
    <location>
        <begin position="253"/>
        <end position="270"/>
    </location>
</feature>
<dbReference type="EMBL" id="SLUN01000045">
    <property type="protein sequence ID" value="TCL57707.1"/>
    <property type="molecule type" value="Genomic_DNA"/>
</dbReference>
<dbReference type="InterPro" id="IPR000620">
    <property type="entry name" value="EamA_dom"/>
</dbReference>
<accession>A0A4R1QVS6</accession>
<feature type="transmembrane region" description="Helical" evidence="6">
    <location>
        <begin position="95"/>
        <end position="113"/>
    </location>
</feature>
<evidence type="ECO:0000313" key="8">
    <source>
        <dbReference type="EMBL" id="TCL57707.1"/>
    </source>
</evidence>
<keyword evidence="9" id="KW-1185">Reference proteome</keyword>
<keyword evidence="4 6" id="KW-1133">Transmembrane helix</keyword>
<protein>
    <submittedName>
        <fullName evidence="8">Drug/metabolite transporter (DMT)-like permease</fullName>
    </submittedName>
</protein>
<evidence type="ECO:0000259" key="7">
    <source>
        <dbReference type="Pfam" id="PF00892"/>
    </source>
</evidence>
<name>A0A4R1QVS6_HYDET</name>
<organism evidence="8 9">
    <name type="scientific">Hydrogenispora ethanolica</name>
    <dbReference type="NCBI Taxonomy" id="1082276"/>
    <lineage>
        <taxon>Bacteria</taxon>
        <taxon>Bacillati</taxon>
        <taxon>Bacillota</taxon>
        <taxon>Hydrogenispora</taxon>
    </lineage>
</organism>
<gene>
    <name evidence="8" type="ORF">EDC14_104511</name>
</gene>
<evidence type="ECO:0000313" key="9">
    <source>
        <dbReference type="Proteomes" id="UP000295008"/>
    </source>
</evidence>
<feature type="transmembrane region" description="Helical" evidence="6">
    <location>
        <begin position="155"/>
        <end position="177"/>
    </location>
</feature>
<dbReference type="AlphaFoldDB" id="A0A4R1QVS6"/>
<dbReference type="GO" id="GO:0016020">
    <property type="term" value="C:membrane"/>
    <property type="evidence" value="ECO:0007669"/>
    <property type="project" value="UniProtKB-SubCell"/>
</dbReference>
<feature type="transmembrane region" description="Helical" evidence="6">
    <location>
        <begin position="40"/>
        <end position="57"/>
    </location>
</feature>
<comment type="caution">
    <text evidence="8">The sequence shown here is derived from an EMBL/GenBank/DDBJ whole genome shotgun (WGS) entry which is preliminary data.</text>
</comment>
<feature type="transmembrane region" description="Helical" evidence="6">
    <location>
        <begin position="219"/>
        <end position="241"/>
    </location>
</feature>
<dbReference type="InterPro" id="IPR037185">
    <property type="entry name" value="EmrE-like"/>
</dbReference>
<dbReference type="OrthoDB" id="4529062at2"/>
<dbReference type="PANTHER" id="PTHR32322">
    <property type="entry name" value="INNER MEMBRANE TRANSPORTER"/>
    <property type="match status" value="1"/>
</dbReference>
<evidence type="ECO:0000256" key="1">
    <source>
        <dbReference type="ARBA" id="ARBA00004141"/>
    </source>
</evidence>
<feature type="transmembrane region" description="Helical" evidence="6">
    <location>
        <begin position="125"/>
        <end position="143"/>
    </location>
</feature>
<feature type="domain" description="EamA" evidence="7">
    <location>
        <begin position="157"/>
        <end position="291"/>
    </location>
</feature>
<keyword evidence="5 6" id="KW-0472">Membrane</keyword>